<dbReference type="Proteomes" id="UP000292052">
    <property type="component" value="Unassembled WGS sequence"/>
</dbReference>
<evidence type="ECO:0000313" key="2">
    <source>
        <dbReference type="Proteomes" id="UP000292052"/>
    </source>
</evidence>
<sequence>MKSYHGNTMVLRALNTIKQGQQCFVNRYSLRYDAYPRAERARMLVAGGLSPCQCTACRKDWTPCSGDLPWICNGLGIEPTDFRDVVKEVIGVNIEAAKAHLPRLISLLQQCERSEPSGSALTLKKLIAHCYVIFGNKRLL</sequence>
<comment type="caution">
    <text evidence="1">The sequence shown here is derived from an EMBL/GenBank/DDBJ whole genome shotgun (WGS) entry which is preliminary data.</text>
</comment>
<protein>
    <submittedName>
        <fullName evidence="1">Uncharacterized protein</fullName>
    </submittedName>
</protein>
<evidence type="ECO:0000313" key="1">
    <source>
        <dbReference type="EMBL" id="RZC34370.1"/>
    </source>
</evidence>
<dbReference type="EMBL" id="QDEB01080734">
    <property type="protein sequence ID" value="RZC34370.1"/>
    <property type="molecule type" value="Genomic_DNA"/>
</dbReference>
<organism evidence="1 2">
    <name type="scientific">Asbolus verrucosus</name>
    <name type="common">Desert ironclad beetle</name>
    <dbReference type="NCBI Taxonomy" id="1661398"/>
    <lineage>
        <taxon>Eukaryota</taxon>
        <taxon>Metazoa</taxon>
        <taxon>Ecdysozoa</taxon>
        <taxon>Arthropoda</taxon>
        <taxon>Hexapoda</taxon>
        <taxon>Insecta</taxon>
        <taxon>Pterygota</taxon>
        <taxon>Neoptera</taxon>
        <taxon>Endopterygota</taxon>
        <taxon>Coleoptera</taxon>
        <taxon>Polyphaga</taxon>
        <taxon>Cucujiformia</taxon>
        <taxon>Tenebrionidae</taxon>
        <taxon>Pimeliinae</taxon>
        <taxon>Asbolus</taxon>
    </lineage>
</organism>
<gene>
    <name evidence="1" type="ORF">BDFB_006439</name>
</gene>
<proteinExistence type="predicted"/>
<accession>A0A482VNQ9</accession>
<reference evidence="1 2" key="1">
    <citation type="submission" date="2017-03" db="EMBL/GenBank/DDBJ databases">
        <title>Genome of the blue death feigning beetle - Asbolus verrucosus.</title>
        <authorList>
            <person name="Rider S.D."/>
        </authorList>
    </citation>
    <scope>NUCLEOTIDE SEQUENCE [LARGE SCALE GENOMIC DNA]</scope>
    <source>
        <strain evidence="1">Butters</strain>
        <tissue evidence="1">Head and leg muscle</tissue>
    </source>
</reference>
<dbReference type="PANTHER" id="PTHR47111:SF1">
    <property type="entry name" value="SET AND MYND DOMAIN-CONTAINING PROTEIN 4"/>
    <property type="match status" value="1"/>
</dbReference>
<name>A0A482VNQ9_ASBVE</name>
<dbReference type="InterPro" id="IPR046341">
    <property type="entry name" value="SET_dom_sf"/>
</dbReference>
<dbReference type="AlphaFoldDB" id="A0A482VNQ9"/>
<dbReference type="PANTHER" id="PTHR47111">
    <property type="entry name" value="BCDNA.LD29892"/>
    <property type="match status" value="1"/>
</dbReference>
<dbReference type="Gene3D" id="2.170.270.10">
    <property type="entry name" value="SET domain"/>
    <property type="match status" value="1"/>
</dbReference>
<keyword evidence="2" id="KW-1185">Reference proteome</keyword>